<dbReference type="InterPro" id="IPR017945">
    <property type="entry name" value="DHBP_synth_RibB-like_a/b_dom"/>
</dbReference>
<keyword evidence="6" id="KW-0862">Zinc</keyword>
<dbReference type="Proteomes" id="UP000885779">
    <property type="component" value="Unassembled WGS sequence"/>
</dbReference>
<dbReference type="Gene3D" id="3.30.110.120">
    <property type="match status" value="1"/>
</dbReference>
<dbReference type="GO" id="GO:0003998">
    <property type="term" value="F:acylphosphatase activity"/>
    <property type="evidence" value="ECO:0007669"/>
    <property type="project" value="UniProtKB-EC"/>
</dbReference>
<evidence type="ECO:0000313" key="12">
    <source>
        <dbReference type="EMBL" id="HGY57151.1"/>
    </source>
</evidence>
<reference evidence="12" key="1">
    <citation type="journal article" date="2020" name="mSystems">
        <title>Genome- and Community-Level Interaction Insights into Carbon Utilization and Element Cycling Functions of Hydrothermarchaeota in Hydrothermal Sediment.</title>
        <authorList>
            <person name="Zhou Z."/>
            <person name="Liu Y."/>
            <person name="Xu W."/>
            <person name="Pan J."/>
            <person name="Luo Z.H."/>
            <person name="Li M."/>
        </authorList>
    </citation>
    <scope>NUCLEOTIDE SEQUENCE [LARGE SCALE GENOMIC DNA]</scope>
    <source>
        <strain evidence="12">HyVt-577</strain>
    </source>
</reference>
<evidence type="ECO:0000256" key="8">
    <source>
        <dbReference type="PIRNR" id="PIRNR006256"/>
    </source>
</evidence>
<dbReference type="InterPro" id="IPR051060">
    <property type="entry name" value="Carbamoyltrans_HypF-like"/>
</dbReference>
<dbReference type="InterPro" id="IPR041440">
    <property type="entry name" value="HypF_C"/>
</dbReference>
<dbReference type="FunFam" id="3.30.420.360:FF:000001">
    <property type="entry name" value="Carbamoyltransferase HypF"/>
    <property type="match status" value="1"/>
</dbReference>
<evidence type="ECO:0000256" key="9">
    <source>
        <dbReference type="PROSITE-ProRule" id="PRU00520"/>
    </source>
</evidence>
<evidence type="ECO:0000256" key="5">
    <source>
        <dbReference type="ARBA" id="ARBA00022771"/>
    </source>
</evidence>
<keyword evidence="9" id="KW-0378">Hydrolase</keyword>
<dbReference type="UniPathway" id="UPA00335"/>
<dbReference type="SUPFAM" id="SSF54975">
    <property type="entry name" value="Acylphosphatase/BLUF domain-like"/>
    <property type="match status" value="1"/>
</dbReference>
<dbReference type="GO" id="GO:0003725">
    <property type="term" value="F:double-stranded RNA binding"/>
    <property type="evidence" value="ECO:0007669"/>
    <property type="project" value="InterPro"/>
</dbReference>
<dbReference type="Pfam" id="PF00708">
    <property type="entry name" value="Acylphosphatase"/>
    <property type="match status" value="1"/>
</dbReference>
<dbReference type="InterPro" id="IPR055128">
    <property type="entry name" value="HypF_C_2"/>
</dbReference>
<comment type="catalytic activity">
    <reaction evidence="7">
        <text>C-terminal L-cysteinyl-[HypE protein] + carbamoyl phosphate + ATP + H2O = C-terminal S-carboxamide-L-cysteinyl-[HypE protein] + AMP + phosphate + diphosphate + H(+)</text>
        <dbReference type="Rhea" id="RHEA:55636"/>
        <dbReference type="Rhea" id="RHEA-COMP:14247"/>
        <dbReference type="Rhea" id="RHEA-COMP:14392"/>
        <dbReference type="ChEBI" id="CHEBI:15377"/>
        <dbReference type="ChEBI" id="CHEBI:15378"/>
        <dbReference type="ChEBI" id="CHEBI:30616"/>
        <dbReference type="ChEBI" id="CHEBI:33019"/>
        <dbReference type="ChEBI" id="CHEBI:43474"/>
        <dbReference type="ChEBI" id="CHEBI:58228"/>
        <dbReference type="ChEBI" id="CHEBI:76913"/>
        <dbReference type="ChEBI" id="CHEBI:139126"/>
        <dbReference type="ChEBI" id="CHEBI:456215"/>
    </reaction>
</comment>
<feature type="active site" evidence="9">
    <location>
        <position position="51"/>
    </location>
</feature>
<dbReference type="PROSITE" id="PS51163">
    <property type="entry name" value="YRDC"/>
    <property type="match status" value="1"/>
</dbReference>
<proteinExistence type="inferred from homology"/>
<dbReference type="EMBL" id="DRQG01000146">
    <property type="protein sequence ID" value="HGY57151.1"/>
    <property type="molecule type" value="Genomic_DNA"/>
</dbReference>
<accession>A0A7V4WX44</accession>
<evidence type="ECO:0000256" key="7">
    <source>
        <dbReference type="ARBA" id="ARBA00048220"/>
    </source>
</evidence>
<evidence type="ECO:0000259" key="11">
    <source>
        <dbReference type="PROSITE" id="PS51163"/>
    </source>
</evidence>
<dbReference type="FunFam" id="3.30.420.40:FF:000124">
    <property type="entry name" value="Carbamoyltransferase HypF"/>
    <property type="match status" value="1"/>
</dbReference>
<dbReference type="AlphaFoldDB" id="A0A7V4WX44"/>
<evidence type="ECO:0000256" key="4">
    <source>
        <dbReference type="ARBA" id="ARBA00022723"/>
    </source>
</evidence>
<comment type="similarity">
    <text evidence="2 8">Belongs to the carbamoyltransferase HypF family.</text>
</comment>
<dbReference type="InterPro" id="IPR004421">
    <property type="entry name" value="Carbamoyltransferase_HypF"/>
</dbReference>
<dbReference type="NCBIfam" id="TIGR00143">
    <property type="entry name" value="hypF"/>
    <property type="match status" value="1"/>
</dbReference>
<dbReference type="PROSITE" id="PS51160">
    <property type="entry name" value="ACYLPHOSPHATASE_3"/>
    <property type="match status" value="1"/>
</dbReference>
<evidence type="ECO:0000256" key="1">
    <source>
        <dbReference type="ARBA" id="ARBA00004711"/>
    </source>
</evidence>
<keyword evidence="3" id="KW-0436">Ligase</keyword>
<name>A0A7V4WX44_CALAY</name>
<dbReference type="Pfam" id="PF07503">
    <property type="entry name" value="zf-HYPF"/>
    <property type="match status" value="2"/>
</dbReference>
<dbReference type="Pfam" id="PF17788">
    <property type="entry name" value="HypF_C"/>
    <property type="match status" value="1"/>
</dbReference>
<dbReference type="EC" id="6.2.-.-" evidence="8"/>
<dbReference type="PANTHER" id="PTHR42959:SF1">
    <property type="entry name" value="CARBAMOYLTRANSFERASE HYPF"/>
    <property type="match status" value="1"/>
</dbReference>
<dbReference type="InterPro" id="IPR011125">
    <property type="entry name" value="Znf_HypF"/>
</dbReference>
<dbReference type="InterPro" id="IPR001792">
    <property type="entry name" value="Acylphosphatase-like_dom"/>
</dbReference>
<evidence type="ECO:0000259" key="10">
    <source>
        <dbReference type="PROSITE" id="PS51160"/>
    </source>
</evidence>
<dbReference type="GO" id="GO:0016743">
    <property type="term" value="F:carboxyl- or carbamoyltransferase activity"/>
    <property type="evidence" value="ECO:0007669"/>
    <property type="project" value="UniProtKB-UniRule"/>
</dbReference>
<dbReference type="Gene3D" id="3.30.420.40">
    <property type="match status" value="1"/>
</dbReference>
<evidence type="ECO:0000256" key="6">
    <source>
        <dbReference type="ARBA" id="ARBA00022833"/>
    </source>
</evidence>
<evidence type="ECO:0000256" key="2">
    <source>
        <dbReference type="ARBA" id="ARBA00008097"/>
    </source>
</evidence>
<protein>
    <recommendedName>
        <fullName evidence="8">Carbamoyltransferase</fullName>
        <ecNumber evidence="8">6.2.-.-</ecNumber>
    </recommendedName>
</protein>
<feature type="active site" evidence="9">
    <location>
        <position position="33"/>
    </location>
</feature>
<dbReference type="GO" id="GO:0016874">
    <property type="term" value="F:ligase activity"/>
    <property type="evidence" value="ECO:0007669"/>
    <property type="project" value="UniProtKB-UniRule"/>
</dbReference>
<dbReference type="Gene3D" id="3.90.870.50">
    <property type="match status" value="1"/>
</dbReference>
<dbReference type="PIRSF" id="PIRSF006256">
    <property type="entry name" value="CMPcnvr_hdrg_mat"/>
    <property type="match status" value="1"/>
</dbReference>
<dbReference type="Pfam" id="PF01300">
    <property type="entry name" value="Sua5_yciO_yrdC"/>
    <property type="match status" value="1"/>
</dbReference>
<dbReference type="InterPro" id="IPR017968">
    <property type="entry name" value="Acylphosphatase_CS"/>
</dbReference>
<evidence type="ECO:0000256" key="3">
    <source>
        <dbReference type="ARBA" id="ARBA00022598"/>
    </source>
</evidence>
<comment type="caution">
    <text evidence="12">The sequence shown here is derived from an EMBL/GenBank/DDBJ whole genome shotgun (WGS) entry which is preliminary data.</text>
</comment>
<keyword evidence="4" id="KW-0479">Metal-binding</keyword>
<comment type="pathway">
    <text evidence="1">Protein modification; [NiFe] hydrogenase maturation.</text>
</comment>
<dbReference type="SUPFAM" id="SSF55821">
    <property type="entry name" value="YrdC/RibB"/>
    <property type="match status" value="1"/>
</dbReference>
<dbReference type="PANTHER" id="PTHR42959">
    <property type="entry name" value="CARBAMOYLTRANSFERASE"/>
    <property type="match status" value="1"/>
</dbReference>
<dbReference type="GO" id="GO:0051604">
    <property type="term" value="P:protein maturation"/>
    <property type="evidence" value="ECO:0007669"/>
    <property type="project" value="TreeGrafter"/>
</dbReference>
<feature type="domain" description="YrdC-like" evidence="11">
    <location>
        <begin position="216"/>
        <end position="408"/>
    </location>
</feature>
<dbReference type="Gene3D" id="3.30.420.360">
    <property type="match status" value="1"/>
</dbReference>
<keyword evidence="5" id="KW-0863">Zinc-finger</keyword>
<sequence>MTNRGNPLRANSVTSTQRLRILINGIVQGVGFRPFVYKLAHELNLCGFVINSSNGVEIEIQGSEKALRNFVRRLGKEAPPLSEIISLESRSIPPEDCAGFHIQKSHSTNDARTLISPDISICEDCLRELFDPGDRRYLYPFINCTNCGPRFTIIHNIPYDRPYTSMASFRMCDQCQREYDDPADRRFHAQPNACPACGPNIWYEDAAEDEQRTDGYQAIEALARDLLNGSIAAIKGLGGFHLSVDARNDEAVQRLRQRKNREEKPLAIMLADMSAVKTLCRVNGKEEGLLTGPQRPIVLLQKRAGADVSQWVAPGNRRLGVMLPYTPVHYLLFEELKKQQPQKPLVLVMTSANLSEEPIAISNEEARQRLKRIADRFLMHNRDILVRADDSVLMIPEKHPLFLRRSRGYVPRPVFLKNKGPSVLAVGGELKNTICLTKGNRAFLSQHIGDLENLKANRFFEEAIEHLQRILEIRPQAVACDRHPGYFSTQWAEAQKLRPLFYVQHHHAHLASVLAEWRLEEPVIGIILDGTGYGYDKTIWGGEVLIGGFTQIQRYARLQPLPLPGGDAAIKQPWRTAVSYLYAALDGQLPSLPFMRNKPVEMILQMLDKKINTPLTSSCGRLFDAVAAMSGGRTEIRYEAQAAIELTQSVSRLPDETYDFEINNGTILITPLIRSLVNDLILRKSFSYIAGKFHQTLITLFTEIAIRARKETTLRTVVLSGGVFQNELLIRGLTQSLENQNFTVYNQRRIPPNDGGIALGQAAIARHLLNESKTDVDYSVYH</sequence>
<gene>
    <name evidence="12" type="primary">hypF</name>
    <name evidence="12" type="ORF">ENK44_15690</name>
</gene>
<dbReference type="InterPro" id="IPR006070">
    <property type="entry name" value="Sua5-like_dom"/>
</dbReference>
<comment type="catalytic activity">
    <reaction evidence="9">
        <text>an acyl phosphate + H2O = a carboxylate + phosphate + H(+)</text>
        <dbReference type="Rhea" id="RHEA:14965"/>
        <dbReference type="ChEBI" id="CHEBI:15377"/>
        <dbReference type="ChEBI" id="CHEBI:15378"/>
        <dbReference type="ChEBI" id="CHEBI:29067"/>
        <dbReference type="ChEBI" id="CHEBI:43474"/>
        <dbReference type="ChEBI" id="CHEBI:59918"/>
        <dbReference type="EC" id="3.6.1.7"/>
    </reaction>
</comment>
<dbReference type="PROSITE" id="PS00150">
    <property type="entry name" value="ACYLPHOSPHATASE_1"/>
    <property type="match status" value="1"/>
</dbReference>
<organism evidence="12">
    <name type="scientific">Caldithrix abyssi</name>
    <dbReference type="NCBI Taxonomy" id="187145"/>
    <lineage>
        <taxon>Bacteria</taxon>
        <taxon>Pseudomonadati</taxon>
        <taxon>Calditrichota</taxon>
        <taxon>Calditrichia</taxon>
        <taxon>Calditrichales</taxon>
        <taxon>Calditrichaceae</taxon>
        <taxon>Caldithrix</taxon>
    </lineage>
</organism>
<dbReference type="GO" id="GO:0008270">
    <property type="term" value="F:zinc ion binding"/>
    <property type="evidence" value="ECO:0007669"/>
    <property type="project" value="UniProtKB-KW"/>
</dbReference>
<dbReference type="InterPro" id="IPR036046">
    <property type="entry name" value="Acylphosphatase-like_dom_sf"/>
</dbReference>
<dbReference type="Pfam" id="PF22521">
    <property type="entry name" value="HypF_C_2"/>
    <property type="match status" value="1"/>
</dbReference>
<feature type="domain" description="Acylphosphatase-like" evidence="10">
    <location>
        <begin position="18"/>
        <end position="104"/>
    </location>
</feature>